<protein>
    <recommendedName>
        <fullName evidence="4">Cupin domain protein</fullName>
    </recommendedName>
</protein>
<sequence length="90" mass="10825">MKDFPEFMKSEKNHISNNQQNTKDIDGYFFEGEDGSQMAFWTCYSDRTSKEHEHEFDEYMVCVCGQYTVTMNDQEFVLNGHLNRNFCWRI</sequence>
<dbReference type="SUPFAM" id="SSF51182">
    <property type="entry name" value="RmlC-like cupins"/>
    <property type="match status" value="1"/>
</dbReference>
<dbReference type="AlphaFoldDB" id="A0A1V4ISJ9"/>
<organism evidence="2 3">
    <name type="scientific">Clostridium oryzae</name>
    <dbReference type="NCBI Taxonomy" id="1450648"/>
    <lineage>
        <taxon>Bacteria</taxon>
        <taxon>Bacillati</taxon>
        <taxon>Bacillota</taxon>
        <taxon>Clostridia</taxon>
        <taxon>Eubacteriales</taxon>
        <taxon>Clostridiaceae</taxon>
        <taxon>Clostridium</taxon>
    </lineage>
</organism>
<dbReference type="STRING" id="1450648.CLORY_14930"/>
<name>A0A1V4ISJ9_9CLOT</name>
<dbReference type="InterPro" id="IPR011051">
    <property type="entry name" value="RmlC_Cupin_sf"/>
</dbReference>
<dbReference type="Gene3D" id="2.60.120.10">
    <property type="entry name" value="Jelly Rolls"/>
    <property type="match status" value="1"/>
</dbReference>
<evidence type="ECO:0008006" key="4">
    <source>
        <dbReference type="Google" id="ProtNLM"/>
    </source>
</evidence>
<feature type="region of interest" description="Disordered" evidence="1">
    <location>
        <begin position="1"/>
        <end position="22"/>
    </location>
</feature>
<evidence type="ECO:0000313" key="3">
    <source>
        <dbReference type="Proteomes" id="UP000190080"/>
    </source>
</evidence>
<feature type="compositionally biased region" description="Basic and acidic residues" evidence="1">
    <location>
        <begin position="1"/>
        <end position="14"/>
    </location>
</feature>
<dbReference type="RefSeq" id="WP_242954367.1">
    <property type="nucleotide sequence ID" value="NZ_MZGV01000012.1"/>
</dbReference>
<comment type="caution">
    <text evidence="2">The sequence shown here is derived from an EMBL/GenBank/DDBJ whole genome shotgun (WGS) entry which is preliminary data.</text>
</comment>
<dbReference type="EMBL" id="MZGV01000012">
    <property type="protein sequence ID" value="OPJ62869.1"/>
    <property type="molecule type" value="Genomic_DNA"/>
</dbReference>
<reference evidence="2 3" key="1">
    <citation type="submission" date="2017-03" db="EMBL/GenBank/DDBJ databases">
        <title>Genome sequence of Clostridium oryzae DSM 28571.</title>
        <authorList>
            <person name="Poehlein A."/>
            <person name="Daniel R."/>
        </authorList>
    </citation>
    <scope>NUCLEOTIDE SEQUENCE [LARGE SCALE GENOMIC DNA]</scope>
    <source>
        <strain evidence="2 3">DSM 28571</strain>
    </source>
</reference>
<keyword evidence="3" id="KW-1185">Reference proteome</keyword>
<evidence type="ECO:0000313" key="2">
    <source>
        <dbReference type="EMBL" id="OPJ62869.1"/>
    </source>
</evidence>
<dbReference type="Proteomes" id="UP000190080">
    <property type="component" value="Unassembled WGS sequence"/>
</dbReference>
<dbReference type="InterPro" id="IPR014710">
    <property type="entry name" value="RmlC-like_jellyroll"/>
</dbReference>
<gene>
    <name evidence="2" type="ORF">CLORY_14930</name>
</gene>
<evidence type="ECO:0000256" key="1">
    <source>
        <dbReference type="SAM" id="MobiDB-lite"/>
    </source>
</evidence>
<accession>A0A1V4ISJ9</accession>
<proteinExistence type="predicted"/>